<evidence type="ECO:0000313" key="1">
    <source>
        <dbReference type="EMBL" id="MFI6505911.1"/>
    </source>
</evidence>
<dbReference type="RefSeq" id="WP_397092358.1">
    <property type="nucleotide sequence ID" value="NZ_JBITGY010000027.1"/>
</dbReference>
<protein>
    <submittedName>
        <fullName evidence="1">Uncharacterized protein</fullName>
    </submittedName>
</protein>
<organism evidence="1 2">
    <name type="scientific">Nonomuraea typhae</name>
    <dbReference type="NCBI Taxonomy" id="2603600"/>
    <lineage>
        <taxon>Bacteria</taxon>
        <taxon>Bacillati</taxon>
        <taxon>Actinomycetota</taxon>
        <taxon>Actinomycetes</taxon>
        <taxon>Streptosporangiales</taxon>
        <taxon>Streptosporangiaceae</taxon>
        <taxon>Nonomuraea</taxon>
    </lineage>
</organism>
<comment type="caution">
    <text evidence="1">The sequence shown here is derived from an EMBL/GenBank/DDBJ whole genome shotgun (WGS) entry which is preliminary data.</text>
</comment>
<dbReference type="Gene3D" id="2.60.120.260">
    <property type="entry name" value="Galactose-binding domain-like"/>
    <property type="match status" value="1"/>
</dbReference>
<accession>A0ABW7ZCQ0</accession>
<proteinExistence type="predicted"/>
<sequence length="496" mass="53928">MLLNLFAAGALALTGAAHTVEDVWLTKYKTLEAQIGGSSYRNPDSATLAWGESYIMRSYLDVYQATGDTAWLDKLVTHADTVIANADDVDGDGFLGWSTSRYSPVELANPGFESAASGDATLPASWTRFQDAGSHVHRTTDRVVGAQAVRVISDQAKWKKLYQNVNSAYEGGSTYVLGGWGKKAGSVTGRIVLRNGSATVCALDYTSTAWEFKQVECKLPAGGAQLRVWLEHASYTVAGSASFDEVKLRGRFPYMVHDAMIGIPMAEFIRLVAQTPPLSGYSAKAAAYRSFLETEIVPRWEQSGYLGNTWNGTTWQAPPNVDTFSHNPASSDLPFNQALGFANLLTVLHGVNGDAAYLQKANSTGQWAKRNLVNSAGAYIWNYATYTTTKEDVSHANVDLSAFLESYRRGQVFTAADMTAFKNTLKTKMWNGSATAPVFSEYVNGTGTADGADYYLHSWIELAAWDPQIKDLVAAKYAAFTPTNAGHLITLSRLLK</sequence>
<dbReference type="EMBL" id="JBITGY010000027">
    <property type="protein sequence ID" value="MFI6505911.1"/>
    <property type="molecule type" value="Genomic_DNA"/>
</dbReference>
<dbReference type="SUPFAM" id="SSF48208">
    <property type="entry name" value="Six-hairpin glycosidases"/>
    <property type="match status" value="1"/>
</dbReference>
<evidence type="ECO:0000313" key="2">
    <source>
        <dbReference type="Proteomes" id="UP001612741"/>
    </source>
</evidence>
<name>A0ABW7ZCQ0_9ACTN</name>
<reference evidence="1 2" key="1">
    <citation type="submission" date="2024-10" db="EMBL/GenBank/DDBJ databases">
        <title>The Natural Products Discovery Center: Release of the First 8490 Sequenced Strains for Exploring Actinobacteria Biosynthetic Diversity.</title>
        <authorList>
            <person name="Kalkreuter E."/>
            <person name="Kautsar S.A."/>
            <person name="Yang D."/>
            <person name="Bader C.D."/>
            <person name="Teijaro C.N."/>
            <person name="Fluegel L."/>
            <person name="Davis C.M."/>
            <person name="Simpson J.R."/>
            <person name="Lauterbach L."/>
            <person name="Steele A.D."/>
            <person name="Gui C."/>
            <person name="Meng S."/>
            <person name="Li G."/>
            <person name="Viehrig K."/>
            <person name="Ye F."/>
            <person name="Su P."/>
            <person name="Kiefer A.F."/>
            <person name="Nichols A."/>
            <person name="Cepeda A.J."/>
            <person name="Yan W."/>
            <person name="Fan B."/>
            <person name="Jiang Y."/>
            <person name="Adhikari A."/>
            <person name="Zheng C.-J."/>
            <person name="Schuster L."/>
            <person name="Cowan T.M."/>
            <person name="Smanski M.J."/>
            <person name="Chevrette M.G."/>
            <person name="De Carvalho L.P.S."/>
            <person name="Shen B."/>
        </authorList>
    </citation>
    <scope>NUCLEOTIDE SEQUENCE [LARGE SCALE GENOMIC DNA]</scope>
    <source>
        <strain evidence="1 2">NPDC050545</strain>
    </source>
</reference>
<keyword evidence="2" id="KW-1185">Reference proteome</keyword>
<dbReference type="InterPro" id="IPR008928">
    <property type="entry name" value="6-hairpin_glycosidase_sf"/>
</dbReference>
<dbReference type="Proteomes" id="UP001612741">
    <property type="component" value="Unassembled WGS sequence"/>
</dbReference>
<gene>
    <name evidence="1" type="ORF">ACIBG2_51650</name>
</gene>